<dbReference type="EMBL" id="JAEACU010000008">
    <property type="protein sequence ID" value="KAH7520491.1"/>
    <property type="molecule type" value="Genomic_DNA"/>
</dbReference>
<dbReference type="GO" id="GO:0061630">
    <property type="term" value="F:ubiquitin protein ligase activity"/>
    <property type="evidence" value="ECO:0007669"/>
    <property type="project" value="UniProtKB-EC"/>
</dbReference>
<evidence type="ECO:0000256" key="12">
    <source>
        <dbReference type="ARBA" id="ARBA00023136"/>
    </source>
</evidence>
<dbReference type="GO" id="GO:0008270">
    <property type="term" value="F:zinc ion binding"/>
    <property type="evidence" value="ECO:0007669"/>
    <property type="project" value="UniProtKB-KW"/>
</dbReference>
<comment type="catalytic activity">
    <reaction evidence="1">
        <text>S-ubiquitinyl-[E2 ubiquitin-conjugating enzyme]-L-cysteine + [acceptor protein]-L-lysine = [E2 ubiquitin-conjugating enzyme]-L-cysteine + N(6)-ubiquitinyl-[acceptor protein]-L-lysine.</text>
        <dbReference type="EC" id="2.3.2.27"/>
    </reaction>
</comment>
<feature type="region of interest" description="Disordered" evidence="15">
    <location>
        <begin position="320"/>
        <end position="389"/>
    </location>
</feature>
<feature type="domain" description="RING-type" evidence="18">
    <location>
        <begin position="145"/>
        <end position="187"/>
    </location>
</feature>
<protein>
    <recommendedName>
        <fullName evidence="4">RING-type E3 ubiquitin transferase</fullName>
        <ecNumber evidence="4">2.3.2.27</ecNumber>
    </recommendedName>
</protein>
<organism evidence="19 20">
    <name type="scientific">Ziziphus jujuba var. spinosa</name>
    <dbReference type="NCBI Taxonomy" id="714518"/>
    <lineage>
        <taxon>Eukaryota</taxon>
        <taxon>Viridiplantae</taxon>
        <taxon>Streptophyta</taxon>
        <taxon>Embryophyta</taxon>
        <taxon>Tracheophyta</taxon>
        <taxon>Spermatophyta</taxon>
        <taxon>Magnoliopsida</taxon>
        <taxon>eudicotyledons</taxon>
        <taxon>Gunneridae</taxon>
        <taxon>Pentapetalae</taxon>
        <taxon>rosids</taxon>
        <taxon>fabids</taxon>
        <taxon>Rosales</taxon>
        <taxon>Rhamnaceae</taxon>
        <taxon>Paliureae</taxon>
        <taxon>Ziziphus</taxon>
    </lineage>
</organism>
<feature type="region of interest" description="Disordered" evidence="15">
    <location>
        <begin position="192"/>
        <end position="285"/>
    </location>
</feature>
<dbReference type="InterPro" id="IPR013083">
    <property type="entry name" value="Znf_RING/FYVE/PHD"/>
</dbReference>
<dbReference type="AlphaFoldDB" id="A0A978UZS5"/>
<dbReference type="SUPFAM" id="SSF57850">
    <property type="entry name" value="RING/U-box"/>
    <property type="match status" value="1"/>
</dbReference>
<dbReference type="PANTHER" id="PTHR14155:SF576">
    <property type="entry name" value="E3 UBIQUITIN-PROTEIN LIGASE ATL6-LIKE"/>
    <property type="match status" value="1"/>
</dbReference>
<keyword evidence="7" id="KW-0479">Metal-binding</keyword>
<evidence type="ECO:0000256" key="3">
    <source>
        <dbReference type="ARBA" id="ARBA00004906"/>
    </source>
</evidence>
<dbReference type="PANTHER" id="PTHR14155">
    <property type="entry name" value="RING FINGER DOMAIN-CONTAINING"/>
    <property type="match status" value="1"/>
</dbReference>
<evidence type="ECO:0000256" key="9">
    <source>
        <dbReference type="ARBA" id="ARBA00022786"/>
    </source>
</evidence>
<dbReference type="FunFam" id="3.30.40.10:FF:000187">
    <property type="entry name" value="E3 ubiquitin-protein ligase ATL6"/>
    <property type="match status" value="1"/>
</dbReference>
<dbReference type="GO" id="GO:0016020">
    <property type="term" value="C:membrane"/>
    <property type="evidence" value="ECO:0007669"/>
    <property type="project" value="UniProtKB-SubCell"/>
</dbReference>
<keyword evidence="17" id="KW-0732">Signal</keyword>
<feature type="transmembrane region" description="Helical" evidence="16">
    <location>
        <begin position="64"/>
        <end position="88"/>
    </location>
</feature>
<keyword evidence="11 16" id="KW-1133">Transmembrane helix</keyword>
<dbReference type="PROSITE" id="PS50089">
    <property type="entry name" value="ZF_RING_2"/>
    <property type="match status" value="1"/>
</dbReference>
<evidence type="ECO:0000313" key="19">
    <source>
        <dbReference type="EMBL" id="KAH7520491.1"/>
    </source>
</evidence>
<evidence type="ECO:0000256" key="1">
    <source>
        <dbReference type="ARBA" id="ARBA00000900"/>
    </source>
</evidence>
<dbReference type="EC" id="2.3.2.27" evidence="4"/>
<keyword evidence="6 16" id="KW-0812">Transmembrane</keyword>
<evidence type="ECO:0000256" key="13">
    <source>
        <dbReference type="ARBA" id="ARBA00024209"/>
    </source>
</evidence>
<reference evidence="19" key="1">
    <citation type="journal article" date="2021" name="Front. Plant Sci.">
        <title>Chromosome-Scale Genome Assembly for Chinese Sour Jujube and Insights Into Its Genome Evolution and Domestication Signature.</title>
        <authorList>
            <person name="Shen L.-Y."/>
            <person name="Luo H."/>
            <person name="Wang X.-L."/>
            <person name="Wang X.-M."/>
            <person name="Qiu X.-J."/>
            <person name="Liu H."/>
            <person name="Zhou S.-S."/>
            <person name="Jia K.-H."/>
            <person name="Nie S."/>
            <person name="Bao Y.-T."/>
            <person name="Zhang R.-G."/>
            <person name="Yun Q.-Z."/>
            <person name="Chai Y.-H."/>
            <person name="Lu J.-Y."/>
            <person name="Li Y."/>
            <person name="Zhao S.-W."/>
            <person name="Mao J.-F."/>
            <person name="Jia S.-G."/>
            <person name="Mao Y.-M."/>
        </authorList>
    </citation>
    <scope>NUCLEOTIDE SEQUENCE</scope>
    <source>
        <strain evidence="19">AT0</strain>
        <tissue evidence="19">Leaf</tissue>
    </source>
</reference>
<feature type="signal peptide" evidence="17">
    <location>
        <begin position="1"/>
        <end position="40"/>
    </location>
</feature>
<evidence type="ECO:0000256" key="16">
    <source>
        <dbReference type="SAM" id="Phobius"/>
    </source>
</evidence>
<gene>
    <name evidence="19" type="ORF">FEM48_Zijuj08G0149500</name>
</gene>
<dbReference type="Proteomes" id="UP000813462">
    <property type="component" value="Unassembled WGS sequence"/>
</dbReference>
<evidence type="ECO:0000256" key="14">
    <source>
        <dbReference type="PROSITE-ProRule" id="PRU00175"/>
    </source>
</evidence>
<evidence type="ECO:0000256" key="8">
    <source>
        <dbReference type="ARBA" id="ARBA00022771"/>
    </source>
</evidence>
<dbReference type="InterPro" id="IPR053238">
    <property type="entry name" value="RING-H2_zinc_finger"/>
</dbReference>
<evidence type="ECO:0000313" key="20">
    <source>
        <dbReference type="Proteomes" id="UP000813462"/>
    </source>
</evidence>
<evidence type="ECO:0000256" key="15">
    <source>
        <dbReference type="SAM" id="MobiDB-lite"/>
    </source>
</evidence>
<evidence type="ECO:0000256" key="10">
    <source>
        <dbReference type="ARBA" id="ARBA00022833"/>
    </source>
</evidence>
<evidence type="ECO:0000256" key="6">
    <source>
        <dbReference type="ARBA" id="ARBA00022692"/>
    </source>
</evidence>
<dbReference type="OrthoDB" id="8062037at2759"/>
<comment type="subcellular location">
    <subcellularLocation>
        <location evidence="2">Membrane</location>
        <topology evidence="2">Single-pass membrane protein</topology>
    </subcellularLocation>
</comment>
<evidence type="ECO:0000256" key="2">
    <source>
        <dbReference type="ARBA" id="ARBA00004167"/>
    </source>
</evidence>
<proteinExistence type="inferred from homology"/>
<evidence type="ECO:0000256" key="11">
    <source>
        <dbReference type="ARBA" id="ARBA00022989"/>
    </source>
</evidence>
<feature type="compositionally biased region" description="Basic and acidic residues" evidence="15">
    <location>
        <begin position="195"/>
        <end position="204"/>
    </location>
</feature>
<accession>A0A978UZS5</accession>
<feature type="compositionally biased region" description="Low complexity" evidence="15">
    <location>
        <begin position="213"/>
        <end position="236"/>
    </location>
</feature>
<comment type="similarity">
    <text evidence="13">Belongs to the RING-type zinc finger family. ATL subfamily.</text>
</comment>
<sequence length="389" mass="43068">MKHERLILNRPIFHNKTTPYRSTCPLLILLLLLFVSPVYGQINPQPSTELQQNDTYNGYLANFNSSMALVVVFLVCAFFMMGFFSIYLRRCAETHVASVRGLGSVTLGANSRGPAGLDRLVIDSFPILVYSSVKDLKIGKGALECAVCLSEFEDYDTLRLLPKCDHVFHPNCIDAWLASHTTCPVCRAKQTPVDARAEREREPEVTDTAQLAESNTESTQEGSTSTSEQTNQQQQLEQREVVINVDEIETGKQNRRPRSGVIQGKFPRSHSTGHSVLVQPGENTERYTLRLPEEVRRQLEMKGKLKRSSSYDVVFARVGSSKKGYSNNGGAGGEGSTSSSNRGKSNSERQMGRSDPWVFSMTPPFFSRGSSVKSSSKVDGDGDAMYGKT</sequence>
<keyword evidence="12 16" id="KW-0472">Membrane</keyword>
<feature type="chain" id="PRO_5037009067" description="RING-type E3 ubiquitin transferase" evidence="17">
    <location>
        <begin position="41"/>
        <end position="389"/>
    </location>
</feature>
<evidence type="ECO:0000256" key="4">
    <source>
        <dbReference type="ARBA" id="ARBA00012483"/>
    </source>
</evidence>
<comment type="caution">
    <text evidence="19">The sequence shown here is derived from an EMBL/GenBank/DDBJ whole genome shotgun (WGS) entry which is preliminary data.</text>
</comment>
<keyword evidence="9" id="KW-0833">Ubl conjugation pathway</keyword>
<dbReference type="Pfam" id="PF13639">
    <property type="entry name" value="zf-RING_2"/>
    <property type="match status" value="1"/>
</dbReference>
<keyword evidence="5" id="KW-0808">Transferase</keyword>
<name>A0A978UZS5_ZIZJJ</name>
<evidence type="ECO:0000256" key="5">
    <source>
        <dbReference type="ARBA" id="ARBA00022679"/>
    </source>
</evidence>
<dbReference type="CDD" id="cd16461">
    <property type="entry name" value="RING-H2_EL5-like"/>
    <property type="match status" value="1"/>
</dbReference>
<comment type="pathway">
    <text evidence="3">Protein modification; protein ubiquitination.</text>
</comment>
<dbReference type="InterPro" id="IPR001841">
    <property type="entry name" value="Znf_RING"/>
</dbReference>
<keyword evidence="10" id="KW-0862">Zinc</keyword>
<evidence type="ECO:0000259" key="18">
    <source>
        <dbReference type="PROSITE" id="PS50089"/>
    </source>
</evidence>
<dbReference type="Gene3D" id="3.30.40.10">
    <property type="entry name" value="Zinc/RING finger domain, C3HC4 (zinc finger)"/>
    <property type="match status" value="1"/>
</dbReference>
<keyword evidence="8 14" id="KW-0863">Zinc-finger</keyword>
<evidence type="ECO:0000256" key="17">
    <source>
        <dbReference type="SAM" id="SignalP"/>
    </source>
</evidence>
<evidence type="ECO:0000256" key="7">
    <source>
        <dbReference type="ARBA" id="ARBA00022723"/>
    </source>
</evidence>
<dbReference type="SMART" id="SM00184">
    <property type="entry name" value="RING"/>
    <property type="match status" value="1"/>
</dbReference>